<keyword evidence="3" id="KW-1185">Reference proteome</keyword>
<proteinExistence type="predicted"/>
<feature type="transmembrane region" description="Helical" evidence="1">
    <location>
        <begin position="570"/>
        <end position="589"/>
    </location>
</feature>
<evidence type="ECO:0000313" key="3">
    <source>
        <dbReference type="Proteomes" id="UP000326354"/>
    </source>
</evidence>
<reference evidence="2 3" key="1">
    <citation type="submission" date="2019-08" db="EMBL/GenBank/DDBJ databases">
        <title>Complete genome sequence of Candidatus Uab amorphum.</title>
        <authorList>
            <person name="Shiratori T."/>
            <person name="Suzuki S."/>
            <person name="Kakizawa Y."/>
            <person name="Ishida K."/>
        </authorList>
    </citation>
    <scope>NUCLEOTIDE SEQUENCE [LARGE SCALE GENOMIC DNA]</scope>
    <source>
        <strain evidence="2 3">SRT547</strain>
    </source>
</reference>
<accession>A0A5S9IQU0</accession>
<keyword evidence="1" id="KW-0812">Transmembrane</keyword>
<dbReference type="AlphaFoldDB" id="A0A5S9IQU0"/>
<dbReference type="Pfam" id="PF11832">
    <property type="entry name" value="DUF3352"/>
    <property type="match status" value="1"/>
</dbReference>
<sequence>MQKIFLCIIFATLVCVNAQENFQLYDQLPERTLVLWRAPDVATSRDAMKGSALYKLFNEPEVQNFVKKTIDPYKDHLHGTINQVSQVLGMPAEKAIAVLHGEVVLAVVDVDPRRQSVGAVLSIEFGENREAIDALLNLAKQASGFTFDEEQHDGHTVYSVQQMPPHMKVSYAIVQDTLLISSQNTLLKELISGSEGARLKDAANIKTVSSKVHRAGVAAELLYLNVEQAMKQFSPMMPPQAMPMMEKLGVAGIKSLGMGVNIDGDNINVDFYLHSPGEKNGVMSVFDLKPTSMEALKYMPKHSVGVSLMRFDMVGLLNKVKATLEDIAPDGSLLQMYEHMMGEIERELGFDFENGLFDTLGTELYGCNYMPATGGLLPRSLGAVTLKNEAEFWRIANEMATKGDLSIKKLEFAGKTIHYVSQNVGELFNFRTFQALPKLGNFSGQALMVENGTLYIAGSVQDMKSFIEERSSWKENIDNNVDFQQLKKFLPAEASFVTYLDVRPMFNYVWNTMIPILRSFEGIIRKAGVEFSTANLPQATTISRHLKPFLMSYASDKDGLLMSYTSPMTFIIPVAGATGVGTAIAIPLIEEQKKKARQVMIKSNLRNILSAQQMYKVDRMGYGSFTDLTQKNYTYNVYNYDSGVFMCGDYYLYMYRATADGEVTEEGAESNRAHHKFVIYAWPASYEDNTVYAMNEKGEIVSTQTRQYYDLDMPKANAAFAADAENASKLEGSFASGSAGQDANIWNSVD</sequence>
<dbReference type="OrthoDB" id="253793at2"/>
<dbReference type="EMBL" id="AP019860">
    <property type="protein sequence ID" value="BBM86027.1"/>
    <property type="molecule type" value="Genomic_DNA"/>
</dbReference>
<evidence type="ECO:0008006" key="4">
    <source>
        <dbReference type="Google" id="ProtNLM"/>
    </source>
</evidence>
<gene>
    <name evidence="2" type="ORF">UABAM_04413</name>
</gene>
<name>A0A5S9IQU0_UABAM</name>
<evidence type="ECO:0000256" key="1">
    <source>
        <dbReference type="SAM" id="Phobius"/>
    </source>
</evidence>
<dbReference type="KEGG" id="uam:UABAM_04413"/>
<keyword evidence="1" id="KW-1133">Transmembrane helix</keyword>
<protein>
    <recommendedName>
        <fullName evidence="4">DUF3352 domain-containing protein</fullName>
    </recommendedName>
</protein>
<dbReference type="RefSeq" id="WP_151970107.1">
    <property type="nucleotide sequence ID" value="NZ_AP019860.1"/>
</dbReference>
<dbReference type="Proteomes" id="UP000326354">
    <property type="component" value="Chromosome"/>
</dbReference>
<keyword evidence="1" id="KW-0472">Membrane</keyword>
<organism evidence="2 3">
    <name type="scientific">Uabimicrobium amorphum</name>
    <dbReference type="NCBI Taxonomy" id="2596890"/>
    <lineage>
        <taxon>Bacteria</taxon>
        <taxon>Pseudomonadati</taxon>
        <taxon>Planctomycetota</taxon>
        <taxon>Candidatus Uabimicrobiia</taxon>
        <taxon>Candidatus Uabimicrobiales</taxon>
        <taxon>Candidatus Uabimicrobiaceae</taxon>
        <taxon>Candidatus Uabimicrobium</taxon>
    </lineage>
</organism>
<evidence type="ECO:0000313" key="2">
    <source>
        <dbReference type="EMBL" id="BBM86027.1"/>
    </source>
</evidence>
<dbReference type="InterPro" id="IPR021787">
    <property type="entry name" value="DUF3352"/>
</dbReference>